<evidence type="ECO:0000313" key="1">
    <source>
        <dbReference type="EnsemblMetazoa" id="Aqu2.1.25643_001"/>
    </source>
</evidence>
<dbReference type="EnsemblMetazoa" id="Aqu2.1.25643_001">
    <property type="protein sequence ID" value="Aqu2.1.25643_001"/>
    <property type="gene ID" value="Aqu2.1.25643"/>
</dbReference>
<name>A0A1X7UDU3_AMPQE</name>
<protein>
    <submittedName>
        <fullName evidence="1">Uncharacterized protein</fullName>
    </submittedName>
</protein>
<organism evidence="1">
    <name type="scientific">Amphimedon queenslandica</name>
    <name type="common">Sponge</name>
    <dbReference type="NCBI Taxonomy" id="400682"/>
    <lineage>
        <taxon>Eukaryota</taxon>
        <taxon>Metazoa</taxon>
        <taxon>Porifera</taxon>
        <taxon>Demospongiae</taxon>
        <taxon>Heteroscleromorpha</taxon>
        <taxon>Haplosclerida</taxon>
        <taxon>Niphatidae</taxon>
        <taxon>Amphimedon</taxon>
    </lineage>
</organism>
<sequence>MPRRKQSKRFEALHKARWTARTVYSTAATSISSARSIIAVDNDRNVESNVTATSKREN</sequence>
<proteinExistence type="predicted"/>
<dbReference type="InParanoid" id="A0A1X7UDU3"/>
<dbReference type="AlphaFoldDB" id="A0A1X7UDU3"/>
<accession>A0A1X7UDU3</accession>
<reference evidence="1" key="1">
    <citation type="submission" date="2017-05" db="UniProtKB">
        <authorList>
            <consortium name="EnsemblMetazoa"/>
        </authorList>
    </citation>
    <scope>IDENTIFICATION</scope>
</reference>